<comment type="caution">
    <text evidence="2">The sequence shown here is derived from an EMBL/GenBank/DDBJ whole genome shotgun (WGS) entry which is preliminary data.</text>
</comment>
<accession>A0A5C4TEQ0</accession>
<name>A0A5C4TEQ0_9BACL</name>
<keyword evidence="3" id="KW-1185">Reference proteome</keyword>
<dbReference type="AlphaFoldDB" id="A0A5C4TEQ0"/>
<feature type="signal peptide" evidence="1">
    <location>
        <begin position="1"/>
        <end position="29"/>
    </location>
</feature>
<protein>
    <recommendedName>
        <fullName evidence="4">Secreted protein</fullName>
    </recommendedName>
</protein>
<dbReference type="EMBL" id="VDCQ01000007">
    <property type="protein sequence ID" value="TNJ67007.1"/>
    <property type="molecule type" value="Genomic_DNA"/>
</dbReference>
<keyword evidence="1" id="KW-0732">Signal</keyword>
<reference evidence="2 3" key="1">
    <citation type="submission" date="2019-05" db="EMBL/GenBank/DDBJ databases">
        <title>We sequenced the genome of Paenibacillus hemerocallicola KCTC 33185 for further insight into its adaptation and study the phylogeny of Paenibacillus.</title>
        <authorList>
            <person name="Narsing Rao M.P."/>
        </authorList>
    </citation>
    <scope>NUCLEOTIDE SEQUENCE [LARGE SCALE GENOMIC DNA]</scope>
    <source>
        <strain evidence="2 3">KCTC 33185</strain>
    </source>
</reference>
<sequence length="124" mass="13585">MKRNMLAKGAIRLVLAATLVTGGTLIANAETSSADSMGCYGWFDYVYKSTGDLNFANWHYEQCRSWNSAVKAQLAPILLQQPLIPIDGSAPVRPTFPIAEGTNPVTVVPQPDRPLSRTLPYSFR</sequence>
<dbReference type="RefSeq" id="WP_139601492.1">
    <property type="nucleotide sequence ID" value="NZ_VDCQ01000007.1"/>
</dbReference>
<dbReference type="Proteomes" id="UP000307943">
    <property type="component" value="Unassembled WGS sequence"/>
</dbReference>
<evidence type="ECO:0000313" key="2">
    <source>
        <dbReference type="EMBL" id="TNJ67007.1"/>
    </source>
</evidence>
<proteinExistence type="predicted"/>
<evidence type="ECO:0000313" key="3">
    <source>
        <dbReference type="Proteomes" id="UP000307943"/>
    </source>
</evidence>
<feature type="chain" id="PRO_5038863689" description="Secreted protein" evidence="1">
    <location>
        <begin position="30"/>
        <end position="124"/>
    </location>
</feature>
<gene>
    <name evidence="2" type="ORF">FE784_07350</name>
</gene>
<evidence type="ECO:0008006" key="4">
    <source>
        <dbReference type="Google" id="ProtNLM"/>
    </source>
</evidence>
<dbReference type="OrthoDB" id="9956614at2"/>
<organism evidence="2 3">
    <name type="scientific">Paenibacillus hemerocallicola</name>
    <dbReference type="NCBI Taxonomy" id="1172614"/>
    <lineage>
        <taxon>Bacteria</taxon>
        <taxon>Bacillati</taxon>
        <taxon>Bacillota</taxon>
        <taxon>Bacilli</taxon>
        <taxon>Bacillales</taxon>
        <taxon>Paenibacillaceae</taxon>
        <taxon>Paenibacillus</taxon>
    </lineage>
</organism>
<evidence type="ECO:0000256" key="1">
    <source>
        <dbReference type="SAM" id="SignalP"/>
    </source>
</evidence>